<dbReference type="InterPro" id="IPR007353">
    <property type="entry name" value="DUF421"/>
</dbReference>
<evidence type="ECO:0000256" key="2">
    <source>
        <dbReference type="ARBA" id="ARBA00006448"/>
    </source>
</evidence>
<feature type="domain" description="YetF C-terminal" evidence="8">
    <location>
        <begin position="106"/>
        <end position="162"/>
    </location>
</feature>
<dbReference type="STRING" id="883161.HMPREF9306_01333"/>
<accession>S2WXZ7</accession>
<evidence type="ECO:0000256" key="6">
    <source>
        <dbReference type="ARBA" id="ARBA00023136"/>
    </source>
</evidence>
<dbReference type="PANTHER" id="PTHR34582:SF6">
    <property type="entry name" value="UPF0702 TRANSMEMBRANE PROTEIN YCAP"/>
    <property type="match status" value="1"/>
</dbReference>
<dbReference type="HOGENOM" id="CLU_077149_3_3_11"/>
<protein>
    <recommendedName>
        <fullName evidence="8">YetF C-terminal domain-containing protein</fullName>
    </recommendedName>
</protein>
<dbReference type="RefSeq" id="WP_016456161.1">
    <property type="nucleotide sequence ID" value="NZ_KE150269.1"/>
</dbReference>
<dbReference type="EMBL" id="AGZR01000008">
    <property type="protein sequence ID" value="EPD32634.1"/>
    <property type="molecule type" value="Genomic_DNA"/>
</dbReference>
<dbReference type="Proteomes" id="UP000014417">
    <property type="component" value="Unassembled WGS sequence"/>
</dbReference>
<keyword evidence="6 7" id="KW-0472">Membrane</keyword>
<keyword evidence="4 7" id="KW-0812">Transmembrane</keyword>
<comment type="similarity">
    <text evidence="2">Belongs to the UPF0702 family.</text>
</comment>
<dbReference type="Pfam" id="PF04239">
    <property type="entry name" value="DUF421"/>
    <property type="match status" value="1"/>
</dbReference>
<comment type="caution">
    <text evidence="9">The sequence shown here is derived from an EMBL/GenBank/DDBJ whole genome shotgun (WGS) entry which is preliminary data.</text>
</comment>
<evidence type="ECO:0000259" key="8">
    <source>
        <dbReference type="Pfam" id="PF04239"/>
    </source>
</evidence>
<evidence type="ECO:0000256" key="3">
    <source>
        <dbReference type="ARBA" id="ARBA00022475"/>
    </source>
</evidence>
<evidence type="ECO:0000256" key="1">
    <source>
        <dbReference type="ARBA" id="ARBA00004651"/>
    </source>
</evidence>
<reference evidence="9 10" key="1">
    <citation type="submission" date="2013-04" db="EMBL/GenBank/DDBJ databases">
        <title>The Genome Sequence of Propionimicrobium lymphophilum ACS-093-V-SCH5.</title>
        <authorList>
            <consortium name="The Broad Institute Genomics Platform"/>
            <person name="Earl A."/>
            <person name="Ward D."/>
            <person name="Feldgarden M."/>
            <person name="Gevers D."/>
            <person name="Saerens B."/>
            <person name="Vaneechoutte M."/>
            <person name="Walker B."/>
            <person name="Young S."/>
            <person name="Zeng Q."/>
            <person name="Gargeya S."/>
            <person name="Fitzgerald M."/>
            <person name="Haas B."/>
            <person name="Abouelleil A."/>
            <person name="Allen A.W."/>
            <person name="Alvarado L."/>
            <person name="Arachchi H.M."/>
            <person name="Berlin A.M."/>
            <person name="Chapman S.B."/>
            <person name="Gainer-Dewar J."/>
            <person name="Goldberg J."/>
            <person name="Griggs A."/>
            <person name="Gujja S."/>
            <person name="Hansen M."/>
            <person name="Howarth C."/>
            <person name="Imamovic A."/>
            <person name="Ireland A."/>
            <person name="Larimer J."/>
            <person name="McCowan C."/>
            <person name="Murphy C."/>
            <person name="Pearson M."/>
            <person name="Poon T.W."/>
            <person name="Priest M."/>
            <person name="Roberts A."/>
            <person name="Saif S."/>
            <person name="Shea T."/>
            <person name="Sisk P."/>
            <person name="Sykes S."/>
            <person name="Wortman J."/>
            <person name="Nusbaum C."/>
            <person name="Birren B."/>
        </authorList>
    </citation>
    <scope>NUCLEOTIDE SEQUENCE [LARGE SCALE GENOMIC DNA]</scope>
    <source>
        <strain evidence="9 10">ACS-093-V-SCH5</strain>
    </source>
</reference>
<dbReference type="InterPro" id="IPR023090">
    <property type="entry name" value="UPF0702_alpha/beta_dom_sf"/>
</dbReference>
<evidence type="ECO:0000256" key="7">
    <source>
        <dbReference type="SAM" id="Phobius"/>
    </source>
</evidence>
<evidence type="ECO:0000256" key="5">
    <source>
        <dbReference type="ARBA" id="ARBA00022989"/>
    </source>
</evidence>
<evidence type="ECO:0000313" key="10">
    <source>
        <dbReference type="Proteomes" id="UP000014417"/>
    </source>
</evidence>
<feature type="transmembrane region" description="Helical" evidence="7">
    <location>
        <begin position="73"/>
        <end position="96"/>
    </location>
</feature>
<keyword evidence="5 7" id="KW-1133">Transmembrane helix</keyword>
<evidence type="ECO:0000256" key="4">
    <source>
        <dbReference type="ARBA" id="ARBA00022692"/>
    </source>
</evidence>
<keyword evidence="3" id="KW-1003">Cell membrane</keyword>
<evidence type="ECO:0000313" key="9">
    <source>
        <dbReference type="EMBL" id="EPD32634.1"/>
    </source>
</evidence>
<dbReference type="PANTHER" id="PTHR34582">
    <property type="entry name" value="UPF0702 TRANSMEMBRANE PROTEIN YCAP"/>
    <property type="match status" value="1"/>
</dbReference>
<dbReference type="OrthoDB" id="3266405at2"/>
<feature type="transmembrane region" description="Helical" evidence="7">
    <location>
        <begin position="16"/>
        <end position="37"/>
    </location>
</feature>
<feature type="transmembrane region" description="Helical" evidence="7">
    <location>
        <begin position="49"/>
        <end position="67"/>
    </location>
</feature>
<name>S2WXZ7_9ACTN</name>
<dbReference type="AlphaFoldDB" id="S2WXZ7"/>
<gene>
    <name evidence="9" type="ORF">HMPREF9306_01333</name>
</gene>
<organism evidence="9 10">
    <name type="scientific">Propionimicrobium lymphophilum ACS-093-V-SCH5</name>
    <dbReference type="NCBI Taxonomy" id="883161"/>
    <lineage>
        <taxon>Bacteria</taxon>
        <taxon>Bacillati</taxon>
        <taxon>Actinomycetota</taxon>
        <taxon>Actinomycetes</taxon>
        <taxon>Propionibacteriales</taxon>
        <taxon>Propionibacteriaceae</taxon>
        <taxon>Propionimicrobium</taxon>
    </lineage>
</organism>
<dbReference type="Gene3D" id="3.30.240.20">
    <property type="entry name" value="bsu07140 like domains"/>
    <property type="match status" value="1"/>
</dbReference>
<comment type="subcellular location">
    <subcellularLocation>
        <location evidence="1">Cell membrane</location>
        <topology evidence="1">Multi-pass membrane protein</topology>
    </subcellularLocation>
</comment>
<proteinExistence type="inferred from homology"/>
<keyword evidence="10" id="KW-1185">Reference proteome</keyword>
<sequence length="178" mass="19962">MSFWEQFWHQVGISPAQLLGVAVATVVIYLAITALLYTLGQRFYANRRSSGLVVTLVLGSISARAMLGNAPTLFGWMVALTIVIIMESIFGVRHLLGFRRRARRAEIIYANGEPVDRTMRRYHITPSQLRSNLREKGIHDLSEVNFILLEPSGHLSVVKGDLDDSLKVDIRDDEGLIN</sequence>
<dbReference type="GO" id="GO:0005886">
    <property type="term" value="C:plasma membrane"/>
    <property type="evidence" value="ECO:0007669"/>
    <property type="project" value="UniProtKB-SubCell"/>
</dbReference>